<organism evidence="2 3">
    <name type="scientific">Aureimonas altamirensis</name>
    <dbReference type="NCBI Taxonomy" id="370622"/>
    <lineage>
        <taxon>Bacteria</taxon>
        <taxon>Pseudomonadati</taxon>
        <taxon>Pseudomonadota</taxon>
        <taxon>Alphaproteobacteria</taxon>
        <taxon>Hyphomicrobiales</taxon>
        <taxon>Aurantimonadaceae</taxon>
        <taxon>Aureimonas</taxon>
    </lineage>
</organism>
<dbReference type="OrthoDB" id="122910at2"/>
<evidence type="ECO:0000313" key="3">
    <source>
        <dbReference type="Proteomes" id="UP000030826"/>
    </source>
</evidence>
<comment type="caution">
    <text evidence="2">The sequence shown here is derived from an EMBL/GenBank/DDBJ whole genome shotgun (WGS) entry which is preliminary data.</text>
</comment>
<dbReference type="STRING" id="370622.LA66_05455"/>
<dbReference type="AlphaFoldDB" id="A0A0B1Q5C0"/>
<evidence type="ECO:0000313" key="2">
    <source>
        <dbReference type="EMBL" id="KHJ56058.1"/>
    </source>
</evidence>
<protein>
    <recommendedName>
        <fullName evidence="4">ABC transporter substrate-binding protein</fullName>
    </recommendedName>
</protein>
<accession>A0A0B1Q5C0</accession>
<dbReference type="Proteomes" id="UP000030826">
    <property type="component" value="Unassembled WGS sequence"/>
</dbReference>
<evidence type="ECO:0008006" key="4">
    <source>
        <dbReference type="Google" id="ProtNLM"/>
    </source>
</evidence>
<gene>
    <name evidence="2" type="ORF">LA66_05455</name>
</gene>
<feature type="region of interest" description="Disordered" evidence="1">
    <location>
        <begin position="85"/>
        <end position="125"/>
    </location>
</feature>
<reference evidence="2 3" key="1">
    <citation type="submission" date="2014-09" db="EMBL/GenBank/DDBJ databases">
        <title>Isolation and characterization of Aurantimonas altamirensis ON-56566 from clinical sample following a dog bite.</title>
        <authorList>
            <person name="Eshaghi A."/>
            <person name="Li A."/>
            <person name="Shahinas D."/>
            <person name="Bahn P."/>
            <person name="Kus J.V."/>
            <person name="Patel S.N."/>
        </authorList>
    </citation>
    <scope>NUCLEOTIDE SEQUENCE [LARGE SCALE GENOMIC DNA]</scope>
    <source>
        <strain evidence="2 3">ON-56566</strain>
    </source>
</reference>
<dbReference type="Pfam" id="PF09849">
    <property type="entry name" value="DUF2076"/>
    <property type="match status" value="1"/>
</dbReference>
<dbReference type="InterPro" id="IPR018648">
    <property type="entry name" value="DUF2076"/>
</dbReference>
<sequence length="196" mass="19756">MNAEEKRLIEGLFTRLGTVEREAAPRDGEAEAFIQKRLSDQPAAPYYMAQTIIVQEQALEAAQERIRQLESQPQQAGGGLLGGLFGGGQRGQRAAEPAPQQGRAGGAMPAGTPWGGASGGQAQPAARQGGGFLAGAAQTAVGVAGGMMLGSMLGSMFGGAGDAIAGEVDNAADGLAEDVGMDGFDDGGGFDGFDDI</sequence>
<dbReference type="EMBL" id="JRFJ01000001">
    <property type="protein sequence ID" value="KHJ56058.1"/>
    <property type="molecule type" value="Genomic_DNA"/>
</dbReference>
<evidence type="ECO:0000256" key="1">
    <source>
        <dbReference type="SAM" id="MobiDB-lite"/>
    </source>
</evidence>
<name>A0A0B1Q5C0_9HYPH</name>
<proteinExistence type="predicted"/>